<dbReference type="PROSITE" id="PS00022">
    <property type="entry name" value="EGF_1"/>
    <property type="match status" value="1"/>
</dbReference>
<protein>
    <submittedName>
        <fullName evidence="4">EGF-like domain-containing protein</fullName>
    </submittedName>
</protein>
<dbReference type="FunCoup" id="P91363">
    <property type="interactions" value="171"/>
</dbReference>
<dbReference type="EMBL" id="BX284606">
    <property type="protein sequence ID" value="CCD69097.2"/>
    <property type="molecule type" value="Genomic_DNA"/>
</dbReference>
<dbReference type="Pfam" id="PF00008">
    <property type="entry name" value="EGF"/>
    <property type="match status" value="1"/>
</dbReference>
<feature type="transmembrane region" description="Helical" evidence="2">
    <location>
        <begin position="63"/>
        <end position="82"/>
    </location>
</feature>
<evidence type="ECO:0000259" key="3">
    <source>
        <dbReference type="PROSITE" id="PS50026"/>
    </source>
</evidence>
<keyword evidence="1" id="KW-1015">Disulfide bond</keyword>
<name>P91363_CAEEL</name>
<dbReference type="PaxDb" id="6239-K06A9.3"/>
<organism evidence="4 5">
    <name type="scientific">Caenorhabditis elegans</name>
    <dbReference type="NCBI Taxonomy" id="6239"/>
    <lineage>
        <taxon>Eukaryota</taxon>
        <taxon>Metazoa</taxon>
        <taxon>Ecdysozoa</taxon>
        <taxon>Nematoda</taxon>
        <taxon>Chromadorea</taxon>
        <taxon>Rhabditida</taxon>
        <taxon>Rhabditina</taxon>
        <taxon>Rhabditomorpha</taxon>
        <taxon>Rhabditoidea</taxon>
        <taxon>Rhabditidae</taxon>
        <taxon>Peloderinae</taxon>
        <taxon>Caenorhabditis</taxon>
    </lineage>
</organism>
<keyword evidence="2" id="KW-0812">Transmembrane</keyword>
<feature type="disulfide bond" evidence="1">
    <location>
        <begin position="31"/>
        <end position="40"/>
    </location>
</feature>
<dbReference type="Gene3D" id="2.10.25.10">
    <property type="entry name" value="Laminin"/>
    <property type="match status" value="1"/>
</dbReference>
<keyword evidence="2" id="KW-0472">Membrane</keyword>
<keyword evidence="1" id="KW-0245">EGF-like domain</keyword>
<dbReference type="InterPro" id="IPR000742">
    <property type="entry name" value="EGF"/>
</dbReference>
<dbReference type="PROSITE" id="PS01186">
    <property type="entry name" value="EGF_2"/>
    <property type="match status" value="1"/>
</dbReference>
<feature type="domain" description="EGF-like" evidence="3">
    <location>
        <begin position="6"/>
        <end position="41"/>
    </location>
</feature>
<comment type="caution">
    <text evidence="1">Lacks conserved residue(s) required for the propagation of feature annotation.</text>
</comment>
<gene>
    <name evidence="4" type="ORF">CELE_K06A9.3</name>
    <name evidence="4 6" type="ORF">K06A9.3</name>
</gene>
<keyword evidence="5" id="KW-1185">Reference proteome</keyword>
<dbReference type="WormBase" id="K06A9.3">
    <property type="protein sequence ID" value="CE47090"/>
    <property type="gene ID" value="WBGene00019437"/>
</dbReference>
<dbReference type="PROSITE" id="PS50026">
    <property type="entry name" value="EGF_3"/>
    <property type="match status" value="1"/>
</dbReference>
<dbReference type="HOGENOM" id="CLU_2294208_0_0_1"/>
<dbReference type="AGR" id="WB:WBGene00019437"/>
<evidence type="ECO:0000313" key="4">
    <source>
        <dbReference type="EMBL" id="CCD69097.2"/>
    </source>
</evidence>
<reference evidence="4 5" key="1">
    <citation type="journal article" date="1998" name="Science">
        <title>Genome sequence of the nematode C. elegans: a platform for investigating biology.</title>
        <authorList>
            <consortium name="The C. elegans sequencing consortium"/>
            <person name="Sulson J.E."/>
            <person name="Waterston R."/>
        </authorList>
    </citation>
    <scope>NUCLEOTIDE SEQUENCE [LARGE SCALE GENOMIC DNA]</scope>
    <source>
        <strain evidence="4 5">Bristol N2</strain>
    </source>
</reference>
<keyword evidence="2" id="KW-1133">Transmembrane helix</keyword>
<dbReference type="Bgee" id="WBGene00019437">
    <property type="expression patterns" value="Expressed in material anatomical entity and 3 other cell types or tissues"/>
</dbReference>
<dbReference type="UCSC" id="K06A9.3">
    <property type="organism name" value="c. elegans"/>
</dbReference>
<dbReference type="InParanoid" id="P91363"/>
<dbReference type="SUPFAM" id="SSF57196">
    <property type="entry name" value="EGF/Laminin"/>
    <property type="match status" value="1"/>
</dbReference>
<proteinExistence type="predicted"/>
<accession>P91363</accession>
<dbReference type="SMR" id="P91363"/>
<evidence type="ECO:0000256" key="2">
    <source>
        <dbReference type="SAM" id="Phobius"/>
    </source>
</evidence>
<evidence type="ECO:0000313" key="6">
    <source>
        <dbReference type="WormBase" id="K06A9.3"/>
    </source>
</evidence>
<dbReference type="AlphaFoldDB" id="P91363"/>
<evidence type="ECO:0000256" key="1">
    <source>
        <dbReference type="PROSITE-ProRule" id="PRU00076"/>
    </source>
</evidence>
<evidence type="ECO:0000313" key="5">
    <source>
        <dbReference type="Proteomes" id="UP000001940"/>
    </source>
</evidence>
<dbReference type="Proteomes" id="UP000001940">
    <property type="component" value="Chromosome X"/>
</dbReference>
<feature type="disulfide bond" evidence="1">
    <location>
        <begin position="10"/>
        <end position="20"/>
    </location>
</feature>
<sequence length="101" mass="11583">MMTRMIDSMCPSECHSRGYCFRIEGEPRCFCQAGFEGDVCQFIESTVATIEDTKHGWGVMDTLLLICICLVVIGFYCIFMGYRSRRKDPESSFELQIIEEA</sequence>